<feature type="transmembrane region" description="Helical" evidence="1">
    <location>
        <begin position="12"/>
        <end position="38"/>
    </location>
</feature>
<proteinExistence type="predicted"/>
<keyword evidence="1" id="KW-0472">Membrane</keyword>
<accession>A0A0G0W4X5</accession>
<evidence type="ECO:0000313" key="3">
    <source>
        <dbReference type="Proteomes" id="UP000034452"/>
    </source>
</evidence>
<evidence type="ECO:0000256" key="1">
    <source>
        <dbReference type="SAM" id="Phobius"/>
    </source>
</evidence>
<evidence type="ECO:0000313" key="2">
    <source>
        <dbReference type="EMBL" id="KKR70307.1"/>
    </source>
</evidence>
<sequence length="131" mass="14209">MISQKIKTNSGFAALMSAIIISAILLLIATNLSFIGFYSRSDILDSELKERSSALAEACVDTALLELANNPNYAGDETIIVFEGDTCIIQAINPDANPIIINTKAIFRQATTNLNVKANKADLFVVSWEEI</sequence>
<keyword evidence="1" id="KW-0812">Transmembrane</keyword>
<comment type="caution">
    <text evidence="2">The sequence shown here is derived from an EMBL/GenBank/DDBJ whole genome shotgun (WGS) entry which is preliminary data.</text>
</comment>
<reference evidence="2 3" key="1">
    <citation type="journal article" date="2015" name="Nature">
        <title>rRNA introns, odd ribosomes, and small enigmatic genomes across a large radiation of phyla.</title>
        <authorList>
            <person name="Brown C.T."/>
            <person name="Hug L.A."/>
            <person name="Thomas B.C."/>
            <person name="Sharon I."/>
            <person name="Castelle C.J."/>
            <person name="Singh A."/>
            <person name="Wilkins M.J."/>
            <person name="Williams K.H."/>
            <person name="Banfield J.F."/>
        </authorList>
    </citation>
    <scope>NUCLEOTIDE SEQUENCE [LARGE SCALE GENOMIC DNA]</scope>
</reference>
<gene>
    <name evidence="2" type="ORF">UU13_C0008G0003</name>
</gene>
<organism evidence="2 3">
    <name type="scientific">Candidatus Nomurabacteria bacterium GW2011_GWB1_40_7</name>
    <dbReference type="NCBI Taxonomy" id="1618744"/>
    <lineage>
        <taxon>Bacteria</taxon>
        <taxon>Candidatus Nomuraibacteriota</taxon>
    </lineage>
</organism>
<name>A0A0G0W4X5_9BACT</name>
<dbReference type="AlphaFoldDB" id="A0A0G0W4X5"/>
<dbReference type="EMBL" id="LBZL01000008">
    <property type="protein sequence ID" value="KKR70307.1"/>
    <property type="molecule type" value="Genomic_DNA"/>
</dbReference>
<protein>
    <submittedName>
        <fullName evidence="2">Uncharacterized protein</fullName>
    </submittedName>
</protein>
<dbReference type="Proteomes" id="UP000034452">
    <property type="component" value="Unassembled WGS sequence"/>
</dbReference>
<keyword evidence="1" id="KW-1133">Transmembrane helix</keyword>